<dbReference type="OrthoDB" id="7872012at2"/>
<name>A0A1C2DJE9_9HYPH</name>
<keyword evidence="1" id="KW-0732">Signal</keyword>
<evidence type="ECO:0000313" key="3">
    <source>
        <dbReference type="Proteomes" id="UP000094412"/>
    </source>
</evidence>
<dbReference type="RefSeq" id="WP_024926681.1">
    <property type="nucleotide sequence ID" value="NZ_MDEO01000035.1"/>
</dbReference>
<evidence type="ECO:0000313" key="2">
    <source>
        <dbReference type="EMBL" id="OCX14894.1"/>
    </source>
</evidence>
<feature type="signal peptide" evidence="1">
    <location>
        <begin position="1"/>
        <end position="20"/>
    </location>
</feature>
<keyword evidence="3" id="KW-1185">Reference proteome</keyword>
<feature type="chain" id="PRO_5008659393" description="DUF1344 domain-containing protein" evidence="1">
    <location>
        <begin position="21"/>
        <end position="82"/>
    </location>
</feature>
<dbReference type="AlphaFoldDB" id="A0A1C2DJE9"/>
<evidence type="ECO:0000256" key="1">
    <source>
        <dbReference type="SAM" id="SignalP"/>
    </source>
</evidence>
<proteinExistence type="predicted"/>
<dbReference type="EMBL" id="MDEO01000035">
    <property type="protein sequence ID" value="OCX14894.1"/>
    <property type="molecule type" value="Genomic_DNA"/>
</dbReference>
<sequence length="82" mass="8779">MRTLLGAVAATLLIVTAAFAGQTEGKIKKVDRDALTMTLDDGKIYKLNSEMDLEALKPGVDVVIAFDVANGENVITDMEIPQ</sequence>
<dbReference type="InterPro" id="IPR009780">
    <property type="entry name" value="DUF1344"/>
</dbReference>
<dbReference type="Pfam" id="PF07076">
    <property type="entry name" value="DUF1344"/>
    <property type="match status" value="1"/>
</dbReference>
<evidence type="ECO:0008006" key="4">
    <source>
        <dbReference type="Google" id="ProtNLM"/>
    </source>
</evidence>
<comment type="caution">
    <text evidence="2">The sequence shown here is derived from an EMBL/GenBank/DDBJ whole genome shotgun (WGS) entry which is preliminary data.</text>
</comment>
<gene>
    <name evidence="2" type="ORF">QV13_21050</name>
</gene>
<accession>A0A1C2DJE9</accession>
<dbReference type="STRING" id="1566387.QV13_21050"/>
<dbReference type="Proteomes" id="UP000094412">
    <property type="component" value="Unassembled WGS sequence"/>
</dbReference>
<organism evidence="2 3">
    <name type="scientific">Mesorhizobium hungaricum</name>
    <dbReference type="NCBI Taxonomy" id="1566387"/>
    <lineage>
        <taxon>Bacteria</taxon>
        <taxon>Pseudomonadati</taxon>
        <taxon>Pseudomonadota</taxon>
        <taxon>Alphaproteobacteria</taxon>
        <taxon>Hyphomicrobiales</taxon>
        <taxon>Phyllobacteriaceae</taxon>
        <taxon>Mesorhizobium</taxon>
    </lineage>
</organism>
<protein>
    <recommendedName>
        <fullName evidence="4">DUF1344 domain-containing protein</fullName>
    </recommendedName>
</protein>
<reference evidence="2 3" key="1">
    <citation type="submission" date="2016-08" db="EMBL/GenBank/DDBJ databases">
        <title>Whole genome sequence of Mesorhizobium sp. strain UASWS1009 isolated from industrial sewage.</title>
        <authorList>
            <person name="Crovadore J."/>
            <person name="Calmin G."/>
            <person name="Chablais R."/>
            <person name="Cochard B."/>
            <person name="Lefort F."/>
        </authorList>
    </citation>
    <scope>NUCLEOTIDE SEQUENCE [LARGE SCALE GENOMIC DNA]</scope>
    <source>
        <strain evidence="2 3">UASWS1009</strain>
    </source>
</reference>